<sequence length="57" mass="6072">MKPAPPVMIIMEAEYKGLSLSLQPDKGHRGLFAIYGFCGVAASKRANRAGNAEFGGF</sequence>
<accession>A0A511FI97</accession>
<reference evidence="1 2" key="1">
    <citation type="submission" date="2019-07" db="EMBL/GenBank/DDBJ databases">
        <title>Whole genome shotgun sequence of Acetobacter tropicalis NBRC 16470.</title>
        <authorList>
            <person name="Hosoyama A."/>
            <person name="Uohara A."/>
            <person name="Ohji S."/>
            <person name="Ichikawa N."/>
        </authorList>
    </citation>
    <scope>NUCLEOTIDE SEQUENCE [LARGE SCALE GENOMIC DNA]</scope>
    <source>
        <strain evidence="1 2">NBRC 16470</strain>
    </source>
</reference>
<evidence type="ECO:0000313" key="1">
    <source>
        <dbReference type="EMBL" id="GEL48969.1"/>
    </source>
</evidence>
<evidence type="ECO:0000313" key="2">
    <source>
        <dbReference type="Proteomes" id="UP000321800"/>
    </source>
</evidence>
<comment type="caution">
    <text evidence="1">The sequence shown here is derived from an EMBL/GenBank/DDBJ whole genome shotgun (WGS) entry which is preliminary data.</text>
</comment>
<protein>
    <submittedName>
        <fullName evidence="1">Uncharacterized protein</fullName>
    </submittedName>
</protein>
<gene>
    <name evidence="1" type="ORF">ATR01nite_00440</name>
</gene>
<dbReference type="Proteomes" id="UP000321800">
    <property type="component" value="Unassembled WGS sequence"/>
</dbReference>
<dbReference type="AlphaFoldDB" id="A0A511FI97"/>
<dbReference type="EMBL" id="BJVR01000001">
    <property type="protein sequence ID" value="GEL48969.1"/>
    <property type="molecule type" value="Genomic_DNA"/>
</dbReference>
<name>A0A511FI97_9PROT</name>
<proteinExistence type="predicted"/>
<organism evidence="1 2">
    <name type="scientific">Acetobacter tropicalis</name>
    <dbReference type="NCBI Taxonomy" id="104102"/>
    <lineage>
        <taxon>Bacteria</taxon>
        <taxon>Pseudomonadati</taxon>
        <taxon>Pseudomonadota</taxon>
        <taxon>Alphaproteobacteria</taxon>
        <taxon>Acetobacterales</taxon>
        <taxon>Acetobacteraceae</taxon>
        <taxon>Acetobacter</taxon>
    </lineage>
</organism>